<evidence type="ECO:0000256" key="5">
    <source>
        <dbReference type="RuleBase" id="RU363041"/>
    </source>
</evidence>
<proteinExistence type="inferred from homology"/>
<feature type="transmembrane region" description="Helical" evidence="5">
    <location>
        <begin position="106"/>
        <end position="127"/>
    </location>
</feature>
<evidence type="ECO:0000256" key="3">
    <source>
        <dbReference type="ARBA" id="ARBA00022989"/>
    </source>
</evidence>
<dbReference type="AlphaFoldDB" id="A0A7X4K7Y7"/>
<dbReference type="PANTHER" id="PTHR43701:SF12">
    <property type="entry name" value="MEMBRANE TRANSPORTER PROTEIN YTNM-RELATED"/>
    <property type="match status" value="1"/>
</dbReference>
<comment type="subcellular location">
    <subcellularLocation>
        <location evidence="5">Cell membrane</location>
        <topology evidence="5">Multi-pass membrane protein</topology>
    </subcellularLocation>
    <subcellularLocation>
        <location evidence="1">Membrane</location>
        <topology evidence="1">Multi-pass membrane protein</topology>
    </subcellularLocation>
</comment>
<feature type="transmembrane region" description="Helical" evidence="5">
    <location>
        <begin position="80"/>
        <end position="100"/>
    </location>
</feature>
<dbReference type="Pfam" id="PF01925">
    <property type="entry name" value="TauE"/>
    <property type="match status" value="1"/>
</dbReference>
<gene>
    <name evidence="6" type="ORF">GR702_12045</name>
</gene>
<dbReference type="InterPro" id="IPR051598">
    <property type="entry name" value="TSUP/Inactive_protease-like"/>
</dbReference>
<feature type="transmembrane region" description="Helical" evidence="5">
    <location>
        <begin position="201"/>
        <end position="223"/>
    </location>
</feature>
<keyword evidence="7" id="KW-1185">Reference proteome</keyword>
<evidence type="ECO:0000313" key="7">
    <source>
        <dbReference type="Proteomes" id="UP000465810"/>
    </source>
</evidence>
<dbReference type="GO" id="GO:0005886">
    <property type="term" value="C:plasma membrane"/>
    <property type="evidence" value="ECO:0007669"/>
    <property type="project" value="UniProtKB-SubCell"/>
</dbReference>
<dbReference type="RefSeq" id="WP_160986138.1">
    <property type="nucleotide sequence ID" value="NZ_WVTD01000008.1"/>
</dbReference>
<organism evidence="6 7">
    <name type="scientific">Novosphingobium silvae</name>
    <dbReference type="NCBI Taxonomy" id="2692619"/>
    <lineage>
        <taxon>Bacteria</taxon>
        <taxon>Pseudomonadati</taxon>
        <taxon>Pseudomonadota</taxon>
        <taxon>Alphaproteobacteria</taxon>
        <taxon>Sphingomonadales</taxon>
        <taxon>Sphingomonadaceae</taxon>
        <taxon>Novosphingobium</taxon>
    </lineage>
</organism>
<keyword evidence="4 5" id="KW-0472">Membrane</keyword>
<evidence type="ECO:0000313" key="6">
    <source>
        <dbReference type="EMBL" id="MYL98497.1"/>
    </source>
</evidence>
<dbReference type="PANTHER" id="PTHR43701">
    <property type="entry name" value="MEMBRANE TRANSPORTER PROTEIN MJ0441-RELATED"/>
    <property type="match status" value="1"/>
</dbReference>
<dbReference type="InterPro" id="IPR002781">
    <property type="entry name" value="TM_pro_TauE-like"/>
</dbReference>
<keyword evidence="3 5" id="KW-1133">Transmembrane helix</keyword>
<feature type="transmembrane region" description="Helical" evidence="5">
    <location>
        <begin position="173"/>
        <end position="195"/>
    </location>
</feature>
<comment type="similarity">
    <text evidence="5">Belongs to the 4-toluene sulfonate uptake permease (TSUP) (TC 2.A.102) family.</text>
</comment>
<comment type="caution">
    <text evidence="6">The sequence shown here is derived from an EMBL/GenBank/DDBJ whole genome shotgun (WGS) entry which is preliminary data.</text>
</comment>
<reference evidence="6 7" key="1">
    <citation type="submission" date="2019-12" db="EMBL/GenBank/DDBJ databases">
        <authorList>
            <person name="Feng G."/>
            <person name="Zhu H."/>
        </authorList>
    </citation>
    <scope>NUCLEOTIDE SEQUENCE [LARGE SCALE GENOMIC DNA]</scope>
    <source>
        <strain evidence="6 7">FGD1</strain>
    </source>
</reference>
<evidence type="ECO:0000256" key="4">
    <source>
        <dbReference type="ARBA" id="ARBA00023136"/>
    </source>
</evidence>
<evidence type="ECO:0000256" key="2">
    <source>
        <dbReference type="ARBA" id="ARBA00022692"/>
    </source>
</evidence>
<feature type="transmembrane region" description="Helical" evidence="5">
    <location>
        <begin position="235"/>
        <end position="254"/>
    </location>
</feature>
<dbReference type="EMBL" id="WVTD01000008">
    <property type="protein sequence ID" value="MYL98497.1"/>
    <property type="molecule type" value="Genomic_DNA"/>
</dbReference>
<protein>
    <recommendedName>
        <fullName evidence="5">Probable membrane transporter protein</fullName>
    </recommendedName>
</protein>
<feature type="transmembrane region" description="Helical" evidence="5">
    <location>
        <begin position="20"/>
        <end position="46"/>
    </location>
</feature>
<keyword evidence="5" id="KW-1003">Cell membrane</keyword>
<dbReference type="Proteomes" id="UP000465810">
    <property type="component" value="Unassembled WGS sequence"/>
</dbReference>
<accession>A0A7X4K7Y7</accession>
<name>A0A7X4K7Y7_9SPHN</name>
<keyword evidence="2 5" id="KW-0812">Transmembrane</keyword>
<evidence type="ECO:0000256" key="1">
    <source>
        <dbReference type="ARBA" id="ARBA00004141"/>
    </source>
</evidence>
<sequence length="263" mass="27101">MIDFSAIPWAELAPFIAAGFFAQLVDSALGMAFGVIANALLVVLGLPPATASSVTHAVEGFTSGVSGLAHGLQRNIDWPLFARLVIPGIAGGMLGVWALTHLHLTFVRPVVLVYFAAVGIYLMWSGARRAQAYRRMRMVGPLGFASGFLDAFGGAWGPVSTGSLIAQGMTPRMAVGTVNAAEFFVSVTVLSAFVGSLGVQSFAMAASGLLVGGVVAAPVGALVTRRANPKILTQWIGGVMVLLALWGLVALAFAPAPLLPGGR</sequence>